<proteinExistence type="predicted"/>
<accession>A0ABQ1S799</accession>
<gene>
    <name evidence="1" type="primary">hutG</name>
    <name evidence="1" type="ORF">GCM10010985_55300</name>
</gene>
<dbReference type="Gene3D" id="3.40.630.40">
    <property type="entry name" value="Zn-dependent exopeptidases"/>
    <property type="match status" value="1"/>
</dbReference>
<dbReference type="NCBIfam" id="TIGR02017">
    <property type="entry name" value="hutG_amidohyd"/>
    <property type="match status" value="1"/>
</dbReference>
<name>A0ABQ1S799_9BURK</name>
<evidence type="ECO:0000313" key="2">
    <source>
        <dbReference type="Proteomes" id="UP000597138"/>
    </source>
</evidence>
<dbReference type="InterPro" id="IPR010247">
    <property type="entry name" value="HutG_amidohyd"/>
</dbReference>
<evidence type="ECO:0000313" key="1">
    <source>
        <dbReference type="EMBL" id="GGD93543.1"/>
    </source>
</evidence>
<reference evidence="2" key="1">
    <citation type="journal article" date="2019" name="Int. J. Syst. Evol. Microbiol.">
        <title>The Global Catalogue of Microorganisms (GCM) 10K type strain sequencing project: providing services to taxonomists for standard genome sequencing and annotation.</title>
        <authorList>
            <consortium name="The Broad Institute Genomics Platform"/>
            <consortium name="The Broad Institute Genome Sequencing Center for Infectious Disease"/>
            <person name="Wu L."/>
            <person name="Ma J."/>
        </authorList>
    </citation>
    <scope>NUCLEOTIDE SEQUENCE [LARGE SCALE GENOMIC DNA]</scope>
    <source>
        <strain evidence="2">CGMCC 1.11013</strain>
    </source>
</reference>
<protein>
    <submittedName>
        <fullName evidence="1">N-formylglutamate deformylase</fullName>
    </submittedName>
</protein>
<organism evidence="1 2">
    <name type="scientific">Caballeronia grimmiae</name>
    <dbReference type="NCBI Taxonomy" id="1071679"/>
    <lineage>
        <taxon>Bacteria</taxon>
        <taxon>Pseudomonadati</taxon>
        <taxon>Pseudomonadota</taxon>
        <taxon>Betaproteobacteria</taxon>
        <taxon>Burkholderiales</taxon>
        <taxon>Burkholderiaceae</taxon>
        <taxon>Caballeronia</taxon>
    </lineage>
</organism>
<dbReference type="Proteomes" id="UP000597138">
    <property type="component" value="Unassembled WGS sequence"/>
</dbReference>
<comment type="caution">
    <text evidence="1">The sequence shown here is derived from an EMBL/GenBank/DDBJ whole genome shotgun (WGS) entry which is preliminary data.</text>
</comment>
<keyword evidence="2" id="KW-1185">Reference proteome</keyword>
<sequence>MTETANMETTHDCSIYTLERGAAPLLVSVPHRGTRIPEALAEEMTPAALRVDDCDWHLERLYAFAREMGASILLPEYARYVIDLNRPPDDANLYPGRDTTGLCPVDTFDKEPLYLPGHAPSREQIDARRALYWQPYHDALATELAALRDAHGRVLLWEAHSTRSVVPRFFDGRLPEFNFGTADGASAAAGLAERLAEIVDRDGRYSSVANGRFKGGYITRRYGDPASGIHAVQLELTQATYMQESSPYAYDEARASEVQPLLRELLGAAVEYIAAA</sequence>
<dbReference type="Pfam" id="PF05013">
    <property type="entry name" value="FGase"/>
    <property type="match status" value="1"/>
</dbReference>
<dbReference type="SUPFAM" id="SSF53187">
    <property type="entry name" value="Zn-dependent exopeptidases"/>
    <property type="match status" value="1"/>
</dbReference>
<dbReference type="EMBL" id="BMEG01000013">
    <property type="protein sequence ID" value="GGD93543.1"/>
    <property type="molecule type" value="Genomic_DNA"/>
</dbReference>
<dbReference type="InterPro" id="IPR007709">
    <property type="entry name" value="N-FG_amidohydro"/>
</dbReference>